<protein>
    <submittedName>
        <fullName evidence="2">GDSL-like lipase/acylhydrolase family protein</fullName>
    </submittedName>
</protein>
<dbReference type="RefSeq" id="WP_123739336.1">
    <property type="nucleotide sequence ID" value="NZ_RKHQ01000001.1"/>
</dbReference>
<keyword evidence="3" id="KW-1185">Reference proteome</keyword>
<comment type="caution">
    <text evidence="2">The sequence shown here is derived from an EMBL/GenBank/DDBJ whole genome shotgun (WGS) entry which is preliminary data.</text>
</comment>
<evidence type="ECO:0000313" key="2">
    <source>
        <dbReference type="EMBL" id="ROR97262.1"/>
    </source>
</evidence>
<name>A0A3N2DC26_9MICO</name>
<dbReference type="InterPro" id="IPR036514">
    <property type="entry name" value="SGNH_hydro_sf"/>
</dbReference>
<organism evidence="2 3">
    <name type="scientific">Salana multivorans</name>
    <dbReference type="NCBI Taxonomy" id="120377"/>
    <lineage>
        <taxon>Bacteria</taxon>
        <taxon>Bacillati</taxon>
        <taxon>Actinomycetota</taxon>
        <taxon>Actinomycetes</taxon>
        <taxon>Micrococcales</taxon>
        <taxon>Beutenbergiaceae</taxon>
        <taxon>Salana</taxon>
    </lineage>
</organism>
<dbReference type="EMBL" id="RKHQ01000001">
    <property type="protein sequence ID" value="ROR97262.1"/>
    <property type="molecule type" value="Genomic_DNA"/>
</dbReference>
<gene>
    <name evidence="2" type="ORF">EDD28_1859</name>
</gene>
<evidence type="ECO:0000259" key="1">
    <source>
        <dbReference type="Pfam" id="PF14606"/>
    </source>
</evidence>
<dbReference type="Proteomes" id="UP000275356">
    <property type="component" value="Unassembled WGS sequence"/>
</dbReference>
<proteinExistence type="predicted"/>
<accession>A0A3N2DC26</accession>
<feature type="domain" description="SGNH hydrolase-type esterase" evidence="1">
    <location>
        <begin position="178"/>
        <end position="279"/>
    </location>
</feature>
<sequence>MMTDPRIEVLGAAWLEETPHGLLPHRLPAWTRAQYESELYGLNVTQGSGVRLRFATASDRLALRVRASRQLFEPVPPAPALPARDCGPFDAVIDGEVVATSVPTGGRVGLLRADGATATVDDDPGDELTVTFALPPAPPGGGRRTVEIWLPYRDRVRLLALEADDLAAAEPSDGPRWVHYGSSISHGAEAASPARTWVGVAARRAGLDLHNLGFGGAALMDPFVARTIRDLDVDVVSVKVGINVLNADAYGRRVFGPLLHGFLDTIREGHPDTPLLVVSPIFCPIGEDLPGPTMIDPARLPEVRFRSLGSPDRIAEGALTLRAMRELIAGIVADRRAAGDHELHHLDGLDLYGEADDAATPMADLLHPDPPAHELIGQRAAAVVADLVRGRARAGSTAAARTPAGQR</sequence>
<dbReference type="InterPro" id="IPR013830">
    <property type="entry name" value="SGNH_hydro"/>
</dbReference>
<reference evidence="2 3" key="1">
    <citation type="submission" date="2018-11" db="EMBL/GenBank/DDBJ databases">
        <title>Sequencing the genomes of 1000 actinobacteria strains.</title>
        <authorList>
            <person name="Klenk H.-P."/>
        </authorList>
    </citation>
    <scope>NUCLEOTIDE SEQUENCE [LARGE SCALE GENOMIC DNA]</scope>
    <source>
        <strain evidence="2 3">DSM 13521</strain>
    </source>
</reference>
<dbReference type="AlphaFoldDB" id="A0A3N2DC26"/>
<dbReference type="SUPFAM" id="SSF52266">
    <property type="entry name" value="SGNH hydrolase"/>
    <property type="match status" value="1"/>
</dbReference>
<dbReference type="Gene3D" id="2.60.120.260">
    <property type="entry name" value="Galactose-binding domain-like"/>
    <property type="match status" value="1"/>
</dbReference>
<dbReference type="GO" id="GO:0016787">
    <property type="term" value="F:hydrolase activity"/>
    <property type="evidence" value="ECO:0007669"/>
    <property type="project" value="UniProtKB-KW"/>
</dbReference>
<dbReference type="Pfam" id="PF14606">
    <property type="entry name" value="Lipase_GDSL_3"/>
    <property type="match status" value="1"/>
</dbReference>
<dbReference type="Gene3D" id="3.40.50.1110">
    <property type="entry name" value="SGNH hydrolase"/>
    <property type="match status" value="1"/>
</dbReference>
<evidence type="ECO:0000313" key="3">
    <source>
        <dbReference type="Proteomes" id="UP000275356"/>
    </source>
</evidence>
<dbReference type="OrthoDB" id="2060945at2"/>
<keyword evidence="2" id="KW-0378">Hydrolase</keyword>